<feature type="compositionally biased region" description="Acidic residues" evidence="3">
    <location>
        <begin position="556"/>
        <end position="572"/>
    </location>
</feature>
<feature type="compositionally biased region" description="Basic residues" evidence="3">
    <location>
        <begin position="300"/>
        <end position="313"/>
    </location>
</feature>
<evidence type="ECO:0000313" key="6">
    <source>
        <dbReference type="Proteomes" id="UP001075354"/>
    </source>
</evidence>
<protein>
    <recommendedName>
        <fullName evidence="4">Rho-GAP domain-containing protein</fullName>
    </recommendedName>
</protein>
<feature type="compositionally biased region" description="Basic and acidic residues" evidence="3">
    <location>
        <begin position="462"/>
        <end position="486"/>
    </location>
</feature>
<comment type="caution">
    <text evidence="5">The sequence shown here is derived from an EMBL/GenBank/DDBJ whole genome shotgun (WGS) entry which is preliminary data.</text>
</comment>
<feature type="compositionally biased region" description="Low complexity" evidence="3">
    <location>
        <begin position="26"/>
        <end position="41"/>
    </location>
</feature>
<dbReference type="SMART" id="SM00324">
    <property type="entry name" value="RhoGAP"/>
    <property type="match status" value="1"/>
</dbReference>
<feature type="coiled-coil region" evidence="2">
    <location>
        <begin position="680"/>
        <end position="754"/>
    </location>
</feature>
<feature type="domain" description="Rho-GAP" evidence="4">
    <location>
        <begin position="96"/>
        <end position="285"/>
    </location>
</feature>
<sequence>MRRPTLCGDAHPVDHDGDDDAAYLHPSRPSGGRASSRTSSAADRDGQSPGQGQGRLSRVKRLLADSLLLGGRRGGGGGGGGGGGMGAGTASKQFGVPLCDVALNKEGVPIVVVKICSYLENHGLQCEGLFQSSTSNPRLAERLRSTLDLDGANDVFTTALLLLLWLKELPEPIVWGHIASELLATHGKVSEEPVGTWRQAIRLVLCTLPETNLRLLRYILRFLHRYSHHQQQRSSKSGAQSMLNHLGTIFAPLLILRGLEYNGGDQLSKANILTSRLIQDHASVFHQWLLDHPNEILSSPKHKSPGSRKKHHQGGSVRKNVEDAENTNCSQHRKRKERNESANSNQSLERKVIRSSSEERHVELAVADNKNESIRRVNSHEDFSHVKRQVKASSTINRNRFTTVVELSDQPQTVGLPLQECNHIEASVQAKDAQPSLQTSLYDYGSQQKENELQKDQQQSLRARDRSHTESLEDEHEKRRSSERFSRSVIPPRSVVRRNVGRKKRNYQSNLDKGVSAKLTLKQEKREVKLPYTKNMPQTTITHASELPKESSFSSEEQDDDADPEAEIESLSDESRPGSSHSFLQLHPPERERSPSPSISPCTPPLDLTTLHQSVDGSEPVASRVGWDFARPQHQGDDGGRGILLSPRNSMILTRRVFMDHNVPPSPPGDHHGSCLPGPASDLENLVKKLNKQITSIKKKLKRYEEGFEREFGYRPSQSDKMANKDIKKMCSDLSRLRKELKRKSSEKSQLSQNPPISESFLFCTEMKENPLSAIPNGSIEDTVAEVERRLKDKRLAAGRPESLDDMTPEQHASEKLALQKALLLLEKICGRASSKQDREIVRPLYDRYRQLKRIVARAASSKLKDSINELATIHEHEAMDFTPSTSLLAMTDGGLDASSSSSTQGCSSGTSSNVSASGASINSVLQTQPSTEETSDSQTSSSDSLGENLHALPLSDLVLQLTQTRDEKKKLRRLLREYEEQFQQETGRRMQREDRAIVAGDTAAKEYSVTYSSYKQMKAKLRLLEALVAKQR</sequence>
<dbReference type="Proteomes" id="UP001075354">
    <property type="component" value="Chromosome 4"/>
</dbReference>
<dbReference type="Pfam" id="PF26116">
    <property type="entry name" value="FAM13A"/>
    <property type="match status" value="1"/>
</dbReference>
<feature type="region of interest" description="Disordered" evidence="3">
    <location>
        <begin position="1"/>
        <end position="57"/>
    </location>
</feature>
<evidence type="ECO:0000256" key="1">
    <source>
        <dbReference type="ARBA" id="ARBA00007549"/>
    </source>
</evidence>
<evidence type="ECO:0000256" key="2">
    <source>
        <dbReference type="SAM" id="Coils"/>
    </source>
</evidence>
<dbReference type="EMBL" id="JAPTSV010000004">
    <property type="protein sequence ID" value="KAJ1528448.1"/>
    <property type="molecule type" value="Genomic_DNA"/>
</dbReference>
<evidence type="ECO:0000259" key="4">
    <source>
        <dbReference type="PROSITE" id="PS50238"/>
    </source>
</evidence>
<dbReference type="Gene3D" id="1.10.555.10">
    <property type="entry name" value="Rho GTPase activation protein"/>
    <property type="match status" value="1"/>
</dbReference>
<dbReference type="Pfam" id="PF00620">
    <property type="entry name" value="RhoGAP"/>
    <property type="match status" value="1"/>
</dbReference>
<proteinExistence type="inferred from homology"/>
<evidence type="ECO:0000313" key="5">
    <source>
        <dbReference type="EMBL" id="KAJ1528448.1"/>
    </source>
</evidence>
<dbReference type="InterPro" id="IPR039102">
    <property type="entry name" value="FAM13"/>
</dbReference>
<keyword evidence="2" id="KW-0175">Coiled coil</keyword>
<feature type="region of interest" description="Disordered" evidence="3">
    <location>
        <begin position="893"/>
        <end position="948"/>
    </location>
</feature>
<dbReference type="PANTHER" id="PTHR15904:SF17">
    <property type="entry name" value="RHO-GAP DOMAIN-CONTAINING PROTEIN"/>
    <property type="match status" value="1"/>
</dbReference>
<comment type="similarity">
    <text evidence="1">Belongs to the FAM13 family.</text>
</comment>
<dbReference type="PROSITE" id="PS50238">
    <property type="entry name" value="RHOGAP"/>
    <property type="match status" value="1"/>
</dbReference>
<reference evidence="5" key="1">
    <citation type="submission" date="2022-12" db="EMBL/GenBank/DDBJ databases">
        <title>Chromosome-level genome assembly of the bean flower thrips Megalurothrips usitatus.</title>
        <authorList>
            <person name="Ma L."/>
            <person name="Liu Q."/>
            <person name="Li H."/>
            <person name="Cai W."/>
        </authorList>
    </citation>
    <scope>NUCLEOTIDE SEQUENCE</scope>
    <source>
        <strain evidence="5">Cailab_2022a</strain>
    </source>
</reference>
<feature type="compositionally biased region" description="Basic residues" evidence="3">
    <location>
        <begin position="495"/>
        <end position="506"/>
    </location>
</feature>
<feature type="region of interest" description="Disordered" evidence="3">
    <location>
        <begin position="296"/>
        <end position="360"/>
    </location>
</feature>
<dbReference type="InterPro" id="IPR059029">
    <property type="entry name" value="FAM13A_dom"/>
</dbReference>
<dbReference type="InterPro" id="IPR008936">
    <property type="entry name" value="Rho_GTPase_activation_prot"/>
</dbReference>
<dbReference type="PANTHER" id="PTHR15904">
    <property type="entry name" value="FAM13"/>
    <property type="match status" value="1"/>
</dbReference>
<dbReference type="CDD" id="cd00159">
    <property type="entry name" value="RhoGAP"/>
    <property type="match status" value="1"/>
</dbReference>
<dbReference type="InterPro" id="IPR000198">
    <property type="entry name" value="RhoGAP_dom"/>
</dbReference>
<dbReference type="AlphaFoldDB" id="A0AAV7XX58"/>
<feature type="compositionally biased region" description="Basic and acidic residues" evidence="3">
    <location>
        <begin position="348"/>
        <end position="360"/>
    </location>
</feature>
<gene>
    <name evidence="5" type="ORF">ONE63_006859</name>
</gene>
<evidence type="ECO:0000256" key="3">
    <source>
        <dbReference type="SAM" id="MobiDB-lite"/>
    </source>
</evidence>
<name>A0AAV7XX58_9NEOP</name>
<feature type="coiled-coil region" evidence="2">
    <location>
        <begin position="955"/>
        <end position="989"/>
    </location>
</feature>
<accession>A0AAV7XX58</accession>
<dbReference type="SUPFAM" id="SSF48350">
    <property type="entry name" value="GTPase activation domain, GAP"/>
    <property type="match status" value="1"/>
</dbReference>
<feature type="compositionally biased region" description="Low complexity" evidence="3">
    <location>
        <begin position="899"/>
        <end position="945"/>
    </location>
</feature>
<keyword evidence="6" id="KW-1185">Reference proteome</keyword>
<feature type="region of interest" description="Disordered" evidence="3">
    <location>
        <begin position="449"/>
        <end position="619"/>
    </location>
</feature>
<dbReference type="GO" id="GO:0007165">
    <property type="term" value="P:signal transduction"/>
    <property type="evidence" value="ECO:0007669"/>
    <property type="project" value="InterPro"/>
</dbReference>
<organism evidence="5 6">
    <name type="scientific">Megalurothrips usitatus</name>
    <name type="common">bean blossom thrips</name>
    <dbReference type="NCBI Taxonomy" id="439358"/>
    <lineage>
        <taxon>Eukaryota</taxon>
        <taxon>Metazoa</taxon>
        <taxon>Ecdysozoa</taxon>
        <taxon>Arthropoda</taxon>
        <taxon>Hexapoda</taxon>
        <taxon>Insecta</taxon>
        <taxon>Pterygota</taxon>
        <taxon>Neoptera</taxon>
        <taxon>Paraneoptera</taxon>
        <taxon>Thysanoptera</taxon>
        <taxon>Terebrantia</taxon>
        <taxon>Thripoidea</taxon>
        <taxon>Thripidae</taxon>
        <taxon>Megalurothrips</taxon>
    </lineage>
</organism>